<name>A0AC60Q8I6_IXOPE</name>
<sequence>MRFLEGNTLLPLFFLLSKQHSRQVTDYMPVTAHWMIQDQQGCLYRQKAIMDMASFGQTHTAENINEKLDSVVKCRLPPLGFEPGYVTTDNAQKVVRALRDVCMKTILCMAHCFDLVVKGGLSMDGPALEDTLKTSRVIRHAVTEFFEDSSKHHLTPEQWTLLKTLITVLRPFEKATRLVCINHATLGQVLPLLKFIEMSLERLASREGAPVNCIAQQQACEQYQEIHCVLGCKPLGSEV</sequence>
<evidence type="ECO:0000313" key="2">
    <source>
        <dbReference type="Proteomes" id="UP000805193"/>
    </source>
</evidence>
<dbReference type="Proteomes" id="UP000805193">
    <property type="component" value="Unassembled WGS sequence"/>
</dbReference>
<gene>
    <name evidence="1" type="ORF">HPB47_022845</name>
</gene>
<proteinExistence type="predicted"/>
<evidence type="ECO:0000313" key="1">
    <source>
        <dbReference type="EMBL" id="KAG0430263.1"/>
    </source>
</evidence>
<organism evidence="1 2">
    <name type="scientific">Ixodes persulcatus</name>
    <name type="common">Taiga tick</name>
    <dbReference type="NCBI Taxonomy" id="34615"/>
    <lineage>
        <taxon>Eukaryota</taxon>
        <taxon>Metazoa</taxon>
        <taxon>Ecdysozoa</taxon>
        <taxon>Arthropoda</taxon>
        <taxon>Chelicerata</taxon>
        <taxon>Arachnida</taxon>
        <taxon>Acari</taxon>
        <taxon>Parasitiformes</taxon>
        <taxon>Ixodida</taxon>
        <taxon>Ixodoidea</taxon>
        <taxon>Ixodidae</taxon>
        <taxon>Ixodinae</taxon>
        <taxon>Ixodes</taxon>
    </lineage>
</organism>
<reference evidence="1 2" key="1">
    <citation type="journal article" date="2020" name="Cell">
        <title>Large-Scale Comparative Analyses of Tick Genomes Elucidate Their Genetic Diversity and Vector Capacities.</title>
        <authorList>
            <consortium name="Tick Genome and Microbiome Consortium (TIGMIC)"/>
            <person name="Jia N."/>
            <person name="Wang J."/>
            <person name="Shi W."/>
            <person name="Du L."/>
            <person name="Sun Y."/>
            <person name="Zhan W."/>
            <person name="Jiang J.F."/>
            <person name="Wang Q."/>
            <person name="Zhang B."/>
            <person name="Ji P."/>
            <person name="Bell-Sakyi L."/>
            <person name="Cui X.M."/>
            <person name="Yuan T.T."/>
            <person name="Jiang B.G."/>
            <person name="Yang W.F."/>
            <person name="Lam T.T."/>
            <person name="Chang Q.C."/>
            <person name="Ding S.J."/>
            <person name="Wang X.J."/>
            <person name="Zhu J.G."/>
            <person name="Ruan X.D."/>
            <person name="Zhao L."/>
            <person name="Wei J.T."/>
            <person name="Ye R.Z."/>
            <person name="Que T.C."/>
            <person name="Du C.H."/>
            <person name="Zhou Y.H."/>
            <person name="Cheng J.X."/>
            <person name="Dai P.F."/>
            <person name="Guo W.B."/>
            <person name="Han X.H."/>
            <person name="Huang E.J."/>
            <person name="Li L.F."/>
            <person name="Wei W."/>
            <person name="Gao Y.C."/>
            <person name="Liu J.Z."/>
            <person name="Shao H.Z."/>
            <person name="Wang X."/>
            <person name="Wang C.C."/>
            <person name="Yang T.C."/>
            <person name="Huo Q.B."/>
            <person name="Li W."/>
            <person name="Chen H.Y."/>
            <person name="Chen S.E."/>
            <person name="Zhou L.G."/>
            <person name="Ni X.B."/>
            <person name="Tian J.H."/>
            <person name="Sheng Y."/>
            <person name="Liu T."/>
            <person name="Pan Y.S."/>
            <person name="Xia L.Y."/>
            <person name="Li J."/>
            <person name="Zhao F."/>
            <person name="Cao W.C."/>
        </authorList>
    </citation>
    <scope>NUCLEOTIDE SEQUENCE [LARGE SCALE GENOMIC DNA]</scope>
    <source>
        <strain evidence="1">Iper-2018</strain>
    </source>
</reference>
<comment type="caution">
    <text evidence="1">The sequence shown here is derived from an EMBL/GenBank/DDBJ whole genome shotgun (WGS) entry which is preliminary data.</text>
</comment>
<dbReference type="EMBL" id="JABSTQ010009339">
    <property type="protein sequence ID" value="KAG0430263.1"/>
    <property type="molecule type" value="Genomic_DNA"/>
</dbReference>
<protein>
    <submittedName>
        <fullName evidence="1">Uncharacterized protein</fullName>
    </submittedName>
</protein>
<keyword evidence="2" id="KW-1185">Reference proteome</keyword>
<accession>A0AC60Q8I6</accession>